<sequence length="233" mass="26627">MTDSALLFVWAEVGPDASADEFNDWYDNEHGPLRLTVPGFKNAIRYKATDDKTPSWLALYDLDSPSVFTSEPYKGLAGKASDREKALVPRLAVLNRAVYQKISEQTKPGLPADALPTKYVFVVNNTVPPEVEDEYNRWYDEEHIPDVAKVPGWHRARRFKLVGQPAELTGKKDPSIKEEYNYLCLHYFDRDDYRTLPEFIASIQTPAMKKIGPSLTAINLRRFVIHKDIQKPE</sequence>
<dbReference type="EMBL" id="KL142372">
    <property type="protein sequence ID" value="KDR80479.1"/>
    <property type="molecule type" value="Genomic_DNA"/>
</dbReference>
<dbReference type="Gene3D" id="3.30.70.100">
    <property type="match status" value="1"/>
</dbReference>
<gene>
    <name evidence="1" type="ORF">GALMADRAFT_208556</name>
</gene>
<evidence type="ECO:0000313" key="2">
    <source>
        <dbReference type="Proteomes" id="UP000027222"/>
    </source>
</evidence>
<dbReference type="SUPFAM" id="SSF54909">
    <property type="entry name" value="Dimeric alpha+beta barrel"/>
    <property type="match status" value="2"/>
</dbReference>
<dbReference type="OrthoDB" id="2851338at2759"/>
<evidence type="ECO:0000313" key="1">
    <source>
        <dbReference type="EMBL" id="KDR80479.1"/>
    </source>
</evidence>
<name>A0A067TKR5_GALM3</name>
<dbReference type="HOGENOM" id="CLU_073903_0_0_1"/>
<dbReference type="Pfam" id="PF14114">
    <property type="entry name" value="DUF4286"/>
    <property type="match status" value="1"/>
</dbReference>
<accession>A0A067TKR5</accession>
<evidence type="ECO:0008006" key="3">
    <source>
        <dbReference type="Google" id="ProtNLM"/>
    </source>
</evidence>
<proteinExistence type="predicted"/>
<dbReference type="AlphaFoldDB" id="A0A067TKR5"/>
<keyword evidence="2" id="KW-1185">Reference proteome</keyword>
<reference evidence="2" key="1">
    <citation type="journal article" date="2014" name="Proc. Natl. Acad. Sci. U.S.A.">
        <title>Extensive sampling of basidiomycete genomes demonstrates inadequacy of the white-rot/brown-rot paradigm for wood decay fungi.</title>
        <authorList>
            <person name="Riley R."/>
            <person name="Salamov A.A."/>
            <person name="Brown D.W."/>
            <person name="Nagy L.G."/>
            <person name="Floudas D."/>
            <person name="Held B.W."/>
            <person name="Levasseur A."/>
            <person name="Lombard V."/>
            <person name="Morin E."/>
            <person name="Otillar R."/>
            <person name="Lindquist E.A."/>
            <person name="Sun H."/>
            <person name="LaButti K.M."/>
            <person name="Schmutz J."/>
            <person name="Jabbour D."/>
            <person name="Luo H."/>
            <person name="Baker S.E."/>
            <person name="Pisabarro A.G."/>
            <person name="Walton J.D."/>
            <person name="Blanchette R.A."/>
            <person name="Henrissat B."/>
            <person name="Martin F."/>
            <person name="Cullen D."/>
            <person name="Hibbett D.S."/>
            <person name="Grigoriev I.V."/>
        </authorList>
    </citation>
    <scope>NUCLEOTIDE SEQUENCE [LARGE SCALE GENOMIC DNA]</scope>
    <source>
        <strain evidence="2">CBS 339.88</strain>
    </source>
</reference>
<dbReference type="InterPro" id="IPR025563">
    <property type="entry name" value="DUF4286"/>
</dbReference>
<dbReference type="Proteomes" id="UP000027222">
    <property type="component" value="Unassembled WGS sequence"/>
</dbReference>
<dbReference type="InterPro" id="IPR011008">
    <property type="entry name" value="Dimeric_a/b-barrel"/>
</dbReference>
<protein>
    <recommendedName>
        <fullName evidence="3">EthD domain-containing protein</fullName>
    </recommendedName>
</protein>
<dbReference type="STRING" id="685588.A0A067TKR5"/>
<organism evidence="1 2">
    <name type="scientific">Galerina marginata (strain CBS 339.88)</name>
    <dbReference type="NCBI Taxonomy" id="685588"/>
    <lineage>
        <taxon>Eukaryota</taxon>
        <taxon>Fungi</taxon>
        <taxon>Dikarya</taxon>
        <taxon>Basidiomycota</taxon>
        <taxon>Agaricomycotina</taxon>
        <taxon>Agaricomycetes</taxon>
        <taxon>Agaricomycetidae</taxon>
        <taxon>Agaricales</taxon>
        <taxon>Agaricineae</taxon>
        <taxon>Strophariaceae</taxon>
        <taxon>Galerina</taxon>
    </lineage>
</organism>